<keyword evidence="2" id="KW-1185">Reference proteome</keyword>
<organism evidence="1 2">
    <name type="scientific">Spirosoma aureum</name>
    <dbReference type="NCBI Taxonomy" id="2692134"/>
    <lineage>
        <taxon>Bacteria</taxon>
        <taxon>Pseudomonadati</taxon>
        <taxon>Bacteroidota</taxon>
        <taxon>Cytophagia</taxon>
        <taxon>Cytophagales</taxon>
        <taxon>Cytophagaceae</taxon>
        <taxon>Spirosoma</taxon>
    </lineage>
</organism>
<proteinExistence type="predicted"/>
<accession>A0A6G9AWG1</accession>
<gene>
    <name evidence="1" type="ORF">G8759_31280</name>
</gene>
<evidence type="ECO:0000313" key="1">
    <source>
        <dbReference type="EMBL" id="QIP16807.1"/>
    </source>
</evidence>
<evidence type="ECO:0000313" key="2">
    <source>
        <dbReference type="Proteomes" id="UP000501802"/>
    </source>
</evidence>
<dbReference type="KEGG" id="spib:G8759_31280"/>
<sequence length="174" mass="19020">MTYADLIGPDGTENNMGGTAQFLYFTPWIDIATFAAPAALPAQQSLLTTPHTMKTGKKFQTLYVTIDTSDLEIALNGDIDGISFKPTLKCFYPGFSDGIVDFINKAKNDKFLFLVPLPDGKIVQIGSSRFVAYVKPSPKTDKTTGRGRGTEFEIFCFQPDYLIYNAAVPLTPAA</sequence>
<dbReference type="EMBL" id="CP050063">
    <property type="protein sequence ID" value="QIP16807.1"/>
    <property type="molecule type" value="Genomic_DNA"/>
</dbReference>
<protein>
    <submittedName>
        <fullName evidence="1">Uncharacterized protein</fullName>
    </submittedName>
</protein>
<dbReference type="RefSeq" id="WP_167217044.1">
    <property type="nucleotide sequence ID" value="NZ_CP050063.1"/>
</dbReference>
<name>A0A6G9AWG1_9BACT</name>
<dbReference type="Proteomes" id="UP000501802">
    <property type="component" value="Chromosome"/>
</dbReference>
<dbReference type="AlphaFoldDB" id="A0A6G9AWG1"/>
<reference evidence="1 2" key="1">
    <citation type="submission" date="2020-03" db="EMBL/GenBank/DDBJ databases">
        <authorList>
            <person name="Kim M.K."/>
        </authorList>
    </citation>
    <scope>NUCLEOTIDE SEQUENCE [LARGE SCALE GENOMIC DNA]</scope>
    <source>
        <strain evidence="1 2">BT328</strain>
    </source>
</reference>